<dbReference type="Ensembl" id="ENSCCET00000018376.1">
    <property type="protein sequence ID" value="ENSCCEP00000011778.1"/>
    <property type="gene ID" value="ENSCCEG00000011441.1"/>
</dbReference>
<keyword evidence="2" id="KW-0436">Ligase</keyword>
<evidence type="ECO:0000313" key="3">
    <source>
        <dbReference type="Ensembl" id="ENSCCEP00000011778.1"/>
    </source>
</evidence>
<dbReference type="GO" id="GO:0005886">
    <property type="term" value="C:plasma membrane"/>
    <property type="evidence" value="ECO:0007669"/>
    <property type="project" value="TreeGrafter"/>
</dbReference>
<dbReference type="PANTHER" id="PTHR43107:SF22">
    <property type="entry name" value="VERY LONG-CHAIN ACYL-COA SYNTHETASE"/>
    <property type="match status" value="1"/>
</dbReference>
<comment type="similarity">
    <text evidence="1">Belongs to the ATP-dependent AMP-binding enzyme family.</text>
</comment>
<keyword evidence="4" id="KW-1185">Reference proteome</keyword>
<organism evidence="3 4">
    <name type="scientific">Cyanistes caeruleus</name>
    <name type="common">Eurasian blue tit</name>
    <name type="synonym">Parus caeruleus</name>
    <dbReference type="NCBI Taxonomy" id="156563"/>
    <lineage>
        <taxon>Eukaryota</taxon>
        <taxon>Metazoa</taxon>
        <taxon>Chordata</taxon>
        <taxon>Craniata</taxon>
        <taxon>Vertebrata</taxon>
        <taxon>Euteleostomi</taxon>
        <taxon>Archelosauria</taxon>
        <taxon>Archosauria</taxon>
        <taxon>Dinosauria</taxon>
        <taxon>Saurischia</taxon>
        <taxon>Theropoda</taxon>
        <taxon>Coelurosauria</taxon>
        <taxon>Aves</taxon>
        <taxon>Neognathae</taxon>
        <taxon>Neoaves</taxon>
        <taxon>Telluraves</taxon>
        <taxon>Australaves</taxon>
        <taxon>Passeriformes</taxon>
        <taxon>Paridae</taxon>
        <taxon>Cyanistes</taxon>
    </lineage>
</organism>
<evidence type="ECO:0000313" key="4">
    <source>
        <dbReference type="Proteomes" id="UP000694410"/>
    </source>
</evidence>
<dbReference type="PANTHER" id="PTHR43107">
    <property type="entry name" value="LONG-CHAIN FATTY ACID TRANSPORT PROTEIN"/>
    <property type="match status" value="1"/>
</dbReference>
<dbReference type="GO" id="GO:0005324">
    <property type="term" value="F:long-chain fatty acid transmembrane transporter activity"/>
    <property type="evidence" value="ECO:0007669"/>
    <property type="project" value="TreeGrafter"/>
</dbReference>
<evidence type="ECO:0000256" key="1">
    <source>
        <dbReference type="ARBA" id="ARBA00006432"/>
    </source>
</evidence>
<reference evidence="3" key="2">
    <citation type="submission" date="2025-09" db="UniProtKB">
        <authorList>
            <consortium name="Ensembl"/>
        </authorList>
    </citation>
    <scope>IDENTIFICATION</scope>
</reference>
<name>A0A8C0ZD15_CYACU</name>
<dbReference type="AlphaFoldDB" id="A0A8C0ZD15"/>
<dbReference type="GO" id="GO:0044539">
    <property type="term" value="P:long-chain fatty acid import into cell"/>
    <property type="evidence" value="ECO:0007669"/>
    <property type="project" value="TreeGrafter"/>
</dbReference>
<protein>
    <submittedName>
        <fullName evidence="3">Uncharacterized protein</fullName>
    </submittedName>
</protein>
<dbReference type="GO" id="GO:0004467">
    <property type="term" value="F:long-chain fatty acid-CoA ligase activity"/>
    <property type="evidence" value="ECO:0007669"/>
    <property type="project" value="TreeGrafter"/>
</dbReference>
<reference evidence="3" key="1">
    <citation type="submission" date="2025-08" db="UniProtKB">
        <authorList>
            <consortium name="Ensembl"/>
        </authorList>
    </citation>
    <scope>IDENTIFICATION</scope>
</reference>
<dbReference type="Proteomes" id="UP000694410">
    <property type="component" value="Unplaced"/>
</dbReference>
<evidence type="ECO:0000256" key="2">
    <source>
        <dbReference type="ARBA" id="ARBA00022598"/>
    </source>
</evidence>
<sequence length="90" mass="10772">MAAIVLKHYHAFNGERLYQHVEEFLPSYAQPHFVRVMVRQSFIRKCIWQISGFNPEIISEPLYFMYEPSRSYIPLTRVLYQKVVSGEIYL</sequence>
<dbReference type="GO" id="GO:0005789">
    <property type="term" value="C:endoplasmic reticulum membrane"/>
    <property type="evidence" value="ECO:0007669"/>
    <property type="project" value="TreeGrafter"/>
</dbReference>
<proteinExistence type="inferred from homology"/>
<accession>A0A8C0ZD15</accession>